<sequence length="61" mass="6511">MPAVARRARATDSRIQTGQASATARWRKTASGEAGENTVAEAEGMPATVRPRLLPDKRPPP</sequence>
<feature type="compositionally biased region" description="Polar residues" evidence="1">
    <location>
        <begin position="13"/>
        <end position="22"/>
    </location>
</feature>
<organism evidence="2 3">
    <name type="scientific">Actinocorallia longicatena</name>
    <dbReference type="NCBI Taxonomy" id="111803"/>
    <lineage>
        <taxon>Bacteria</taxon>
        <taxon>Bacillati</taxon>
        <taxon>Actinomycetota</taxon>
        <taxon>Actinomycetes</taxon>
        <taxon>Streptosporangiales</taxon>
        <taxon>Thermomonosporaceae</taxon>
        <taxon>Actinocorallia</taxon>
    </lineage>
</organism>
<dbReference type="EMBL" id="BAAAUV010000017">
    <property type="protein sequence ID" value="GAA3227542.1"/>
    <property type="molecule type" value="Genomic_DNA"/>
</dbReference>
<evidence type="ECO:0000313" key="3">
    <source>
        <dbReference type="Proteomes" id="UP001501237"/>
    </source>
</evidence>
<evidence type="ECO:0000313" key="2">
    <source>
        <dbReference type="EMBL" id="GAA3227542.1"/>
    </source>
</evidence>
<keyword evidence="3" id="KW-1185">Reference proteome</keyword>
<reference evidence="3" key="1">
    <citation type="journal article" date="2019" name="Int. J. Syst. Evol. Microbiol.">
        <title>The Global Catalogue of Microorganisms (GCM) 10K type strain sequencing project: providing services to taxonomists for standard genome sequencing and annotation.</title>
        <authorList>
            <consortium name="The Broad Institute Genomics Platform"/>
            <consortium name="The Broad Institute Genome Sequencing Center for Infectious Disease"/>
            <person name="Wu L."/>
            <person name="Ma J."/>
        </authorList>
    </citation>
    <scope>NUCLEOTIDE SEQUENCE [LARGE SCALE GENOMIC DNA]</scope>
    <source>
        <strain evidence="3">JCM 9377</strain>
    </source>
</reference>
<comment type="caution">
    <text evidence="2">The sequence shown here is derived from an EMBL/GenBank/DDBJ whole genome shotgun (WGS) entry which is preliminary data.</text>
</comment>
<proteinExistence type="predicted"/>
<gene>
    <name evidence="2" type="ORF">GCM10010468_56420</name>
</gene>
<protein>
    <submittedName>
        <fullName evidence="2">Uncharacterized protein</fullName>
    </submittedName>
</protein>
<accession>A0ABP6QFX1</accession>
<evidence type="ECO:0000256" key="1">
    <source>
        <dbReference type="SAM" id="MobiDB-lite"/>
    </source>
</evidence>
<dbReference type="Proteomes" id="UP001501237">
    <property type="component" value="Unassembled WGS sequence"/>
</dbReference>
<name>A0ABP6QFX1_9ACTN</name>
<feature type="region of interest" description="Disordered" evidence="1">
    <location>
        <begin position="1"/>
        <end position="61"/>
    </location>
</feature>